<dbReference type="PANTHER" id="PTHR11645:SF0">
    <property type="entry name" value="PYRROLINE-5-CARBOXYLATE REDUCTASE 3"/>
    <property type="match status" value="1"/>
</dbReference>
<comment type="catalytic activity">
    <reaction evidence="4">
        <text>L-proline + NAD(+) = (S)-1-pyrroline-5-carboxylate + NADH + 2 H(+)</text>
        <dbReference type="Rhea" id="RHEA:14105"/>
        <dbReference type="ChEBI" id="CHEBI:15378"/>
        <dbReference type="ChEBI" id="CHEBI:17388"/>
        <dbReference type="ChEBI" id="CHEBI:57540"/>
        <dbReference type="ChEBI" id="CHEBI:57945"/>
        <dbReference type="ChEBI" id="CHEBI:60039"/>
        <dbReference type="EC" id="1.5.1.2"/>
    </reaction>
</comment>
<evidence type="ECO:0000256" key="7">
    <source>
        <dbReference type="SAM" id="MobiDB-lite"/>
    </source>
</evidence>
<comment type="pathway">
    <text evidence="4">Amino-acid biosynthesis; L-proline biosynthesis; L-proline from L-glutamate 5-semialdehyde: step 1/1.</text>
</comment>
<dbReference type="SUPFAM" id="SSF51735">
    <property type="entry name" value="NAD(P)-binding Rossmann-fold domains"/>
    <property type="match status" value="1"/>
</dbReference>
<dbReference type="PIRSF" id="PIRSF000193">
    <property type="entry name" value="Pyrrol-5-carb_rd"/>
    <property type="match status" value="1"/>
</dbReference>
<evidence type="ECO:0000313" key="10">
    <source>
        <dbReference type="EMBL" id="MBL6761681.1"/>
    </source>
</evidence>
<evidence type="ECO:0000259" key="8">
    <source>
        <dbReference type="Pfam" id="PF03807"/>
    </source>
</evidence>
<dbReference type="EMBL" id="JADHOK010000027">
    <property type="protein sequence ID" value="MBL6761681.1"/>
    <property type="molecule type" value="Genomic_DNA"/>
</dbReference>
<evidence type="ECO:0000256" key="3">
    <source>
        <dbReference type="ARBA" id="ARBA00023002"/>
    </source>
</evidence>
<dbReference type="Pfam" id="PF03807">
    <property type="entry name" value="F420_oxidored"/>
    <property type="match status" value="1"/>
</dbReference>
<evidence type="ECO:0000256" key="5">
    <source>
        <dbReference type="NCBIfam" id="TIGR00112"/>
    </source>
</evidence>
<comment type="catalytic activity">
    <reaction evidence="4">
        <text>L-proline + NADP(+) = (S)-1-pyrroline-5-carboxylate + NADPH + 2 H(+)</text>
        <dbReference type="Rhea" id="RHEA:14109"/>
        <dbReference type="ChEBI" id="CHEBI:15378"/>
        <dbReference type="ChEBI" id="CHEBI:17388"/>
        <dbReference type="ChEBI" id="CHEBI:57783"/>
        <dbReference type="ChEBI" id="CHEBI:58349"/>
        <dbReference type="ChEBI" id="CHEBI:60039"/>
        <dbReference type="EC" id="1.5.1.2"/>
    </reaction>
</comment>
<dbReference type="InterPro" id="IPR008927">
    <property type="entry name" value="6-PGluconate_DH-like_C_sf"/>
</dbReference>
<comment type="subcellular location">
    <subcellularLocation>
        <location evidence="4">Cytoplasm</location>
    </subcellularLocation>
</comment>
<dbReference type="AlphaFoldDB" id="A0A937L2T3"/>
<dbReference type="GO" id="GO:0005737">
    <property type="term" value="C:cytoplasm"/>
    <property type="evidence" value="ECO:0007669"/>
    <property type="project" value="UniProtKB-SubCell"/>
</dbReference>
<feature type="binding site" evidence="6">
    <location>
        <begin position="76"/>
        <end position="79"/>
    </location>
    <ligand>
        <name>NADP(+)</name>
        <dbReference type="ChEBI" id="CHEBI:58349"/>
    </ligand>
</feature>
<evidence type="ECO:0000256" key="2">
    <source>
        <dbReference type="ARBA" id="ARBA00022857"/>
    </source>
</evidence>
<dbReference type="Pfam" id="PF14748">
    <property type="entry name" value="P5CR_dimer"/>
    <property type="match status" value="1"/>
</dbReference>
<feature type="region of interest" description="Disordered" evidence="7">
    <location>
        <begin position="273"/>
        <end position="294"/>
    </location>
</feature>
<dbReference type="GO" id="GO:0055129">
    <property type="term" value="P:L-proline biosynthetic process"/>
    <property type="evidence" value="ECO:0007669"/>
    <property type="project" value="UniProtKB-UniRule"/>
</dbReference>
<keyword evidence="4" id="KW-0641">Proline biosynthesis</keyword>
<keyword evidence="2 4" id="KW-0521">NADP</keyword>
<dbReference type="Gene3D" id="3.40.50.720">
    <property type="entry name" value="NAD(P)-binding Rossmann-like Domain"/>
    <property type="match status" value="1"/>
</dbReference>
<accession>A0A937L2T3</accession>
<feature type="domain" description="Pyrroline-5-carboxylate reductase dimerisation" evidence="9">
    <location>
        <begin position="169"/>
        <end position="279"/>
    </location>
</feature>
<reference evidence="10" key="1">
    <citation type="submission" date="2020-10" db="EMBL/GenBank/DDBJ databases">
        <title>Microbiome of the Black Sea water column analyzed by genome centric metagenomics.</title>
        <authorList>
            <person name="Cabello-Yeves P.J."/>
            <person name="Callieri C."/>
            <person name="Picazo A."/>
            <person name="Mehrshad M."/>
            <person name="Haro-Moreno J.M."/>
            <person name="Roda-Garcia J."/>
            <person name="Dzembekova N."/>
            <person name="Slabakova V."/>
            <person name="Slabakova N."/>
            <person name="Moncheva S."/>
            <person name="Rodriguez-Valera F."/>
        </authorList>
    </citation>
    <scope>NUCLEOTIDE SEQUENCE</scope>
    <source>
        <strain evidence="10">BS307-5m-G5</strain>
    </source>
</reference>
<keyword evidence="4" id="KW-0028">Amino-acid biosynthesis</keyword>
<dbReference type="InterPro" id="IPR036291">
    <property type="entry name" value="NAD(P)-bd_dom_sf"/>
</dbReference>
<evidence type="ECO:0000256" key="1">
    <source>
        <dbReference type="ARBA" id="ARBA00005525"/>
    </source>
</evidence>
<dbReference type="FunFam" id="1.10.3730.10:FF:000001">
    <property type="entry name" value="Pyrroline-5-carboxylate reductase"/>
    <property type="match status" value="1"/>
</dbReference>
<dbReference type="InterPro" id="IPR028939">
    <property type="entry name" value="P5C_Rdtase_cat_N"/>
</dbReference>
<protein>
    <recommendedName>
        <fullName evidence="4 5">Pyrroline-5-carboxylate reductase</fullName>
        <shortName evidence="4">P5C reductase</shortName>
        <shortName evidence="4">P5CR</shortName>
        <ecNumber evidence="4 5">1.5.1.2</ecNumber>
    </recommendedName>
    <alternativeName>
        <fullName evidence="4">PCA reductase</fullName>
    </alternativeName>
</protein>
<evidence type="ECO:0000259" key="9">
    <source>
        <dbReference type="Pfam" id="PF14748"/>
    </source>
</evidence>
<dbReference type="PANTHER" id="PTHR11645">
    <property type="entry name" value="PYRROLINE-5-CARBOXYLATE REDUCTASE"/>
    <property type="match status" value="1"/>
</dbReference>
<dbReference type="Gene3D" id="1.10.3730.10">
    <property type="entry name" value="ProC C-terminal domain-like"/>
    <property type="match status" value="1"/>
</dbReference>
<feature type="domain" description="Pyrroline-5-carboxylate reductase catalytic N-terminal" evidence="8">
    <location>
        <begin position="16"/>
        <end position="105"/>
    </location>
</feature>
<comment type="function">
    <text evidence="4">Catalyzes the reduction of 1-pyrroline-5-carboxylate (PCA) to L-proline.</text>
</comment>
<sequence length="294" mass="30167">MPKPLPELLDGQSLLLVGCGKMGTALLQGWLGAGLDADRFYVQEPNPGSALQGLGVQLNPDEDALAAAKPDIIILAIKPQLAVEALPSLALLATPETLVVSLMAGVAVNTMSDLMGGEASFVRTMPNTPAAIGEGITALYASTGTQDSQKQVAEALLGAVGQTVWLDSEKAIDAVTAISGSGPAYIFHMTEALAAAGVNLGLGEALAKRLAQQTVIGAAAMLKPQEGHDDSDPLQLRVNVTSPGGTTEAALDVLIGDNGALVDLMRRATQAAAARAGELSKRGEEKDRNSNLDE</sequence>
<dbReference type="InterPro" id="IPR029036">
    <property type="entry name" value="P5CR_dimer"/>
</dbReference>
<organism evidence="10 11">
    <name type="scientific">PS1 clade bacterium</name>
    <dbReference type="NCBI Taxonomy" id="2175152"/>
    <lineage>
        <taxon>Bacteria</taxon>
        <taxon>Pseudomonadati</taxon>
        <taxon>Pseudomonadota</taxon>
        <taxon>Alphaproteobacteria</taxon>
        <taxon>PS1 clade</taxon>
    </lineage>
</organism>
<name>A0A937L2T3_9PROT</name>
<evidence type="ECO:0000256" key="4">
    <source>
        <dbReference type="HAMAP-Rule" id="MF_01925"/>
    </source>
</evidence>
<dbReference type="GO" id="GO:0004735">
    <property type="term" value="F:pyrroline-5-carboxylate reductase activity"/>
    <property type="evidence" value="ECO:0007669"/>
    <property type="project" value="UniProtKB-UniRule"/>
</dbReference>
<gene>
    <name evidence="4" type="primary">proC</name>
    <name evidence="10" type="ORF">ISQ19_03180</name>
</gene>
<comment type="similarity">
    <text evidence="1 4">Belongs to the pyrroline-5-carboxylate reductase family.</text>
</comment>
<dbReference type="InterPro" id="IPR000304">
    <property type="entry name" value="Pyrroline-COOH_reductase"/>
</dbReference>
<comment type="caution">
    <text evidence="10">The sequence shown here is derived from an EMBL/GenBank/DDBJ whole genome shotgun (WGS) entry which is preliminary data.</text>
</comment>
<evidence type="ECO:0000313" key="11">
    <source>
        <dbReference type="Proteomes" id="UP000785783"/>
    </source>
</evidence>
<proteinExistence type="inferred from homology"/>
<dbReference type="SUPFAM" id="SSF48179">
    <property type="entry name" value="6-phosphogluconate dehydrogenase C-terminal domain-like"/>
    <property type="match status" value="1"/>
</dbReference>
<dbReference type="Proteomes" id="UP000785783">
    <property type="component" value="Unassembled WGS sequence"/>
</dbReference>
<keyword evidence="3 4" id="KW-0560">Oxidoreductase</keyword>
<dbReference type="HAMAP" id="MF_01925">
    <property type="entry name" value="P5C_reductase"/>
    <property type="match status" value="1"/>
</dbReference>
<dbReference type="NCBIfam" id="TIGR00112">
    <property type="entry name" value="proC"/>
    <property type="match status" value="1"/>
</dbReference>
<feature type="compositionally biased region" description="Basic and acidic residues" evidence="7">
    <location>
        <begin position="278"/>
        <end position="294"/>
    </location>
</feature>
<dbReference type="EC" id="1.5.1.2" evidence="4 5"/>
<keyword evidence="4" id="KW-0963">Cytoplasm</keyword>
<evidence type="ECO:0000256" key="6">
    <source>
        <dbReference type="PIRSR" id="PIRSR000193-1"/>
    </source>
</evidence>